<name>A0A314KQR2_NICAT</name>
<feature type="region of interest" description="Disordered" evidence="4">
    <location>
        <begin position="1"/>
        <end position="55"/>
    </location>
</feature>
<proteinExistence type="predicted"/>
<dbReference type="PANTHER" id="PTHR46214:SF40">
    <property type="entry name" value="E3 UBIQUITIN-PROTEIN LIGASE MARCH8-LIKE"/>
    <property type="match status" value="1"/>
</dbReference>
<dbReference type="InterPro" id="IPR013083">
    <property type="entry name" value="Znf_RING/FYVE/PHD"/>
</dbReference>
<evidence type="ECO:0000313" key="7">
    <source>
        <dbReference type="EMBL" id="OIT31660.1"/>
    </source>
</evidence>
<keyword evidence="8" id="KW-1185">Reference proteome</keyword>
<evidence type="ECO:0000256" key="3">
    <source>
        <dbReference type="ARBA" id="ARBA00022833"/>
    </source>
</evidence>
<keyword evidence="3" id="KW-0862">Zinc</keyword>
<dbReference type="SMART" id="SM00744">
    <property type="entry name" value="RINGv"/>
    <property type="match status" value="1"/>
</dbReference>
<reference evidence="7" key="1">
    <citation type="submission" date="2016-11" db="EMBL/GenBank/DDBJ databases">
        <title>The genome of Nicotiana attenuata.</title>
        <authorList>
            <person name="Xu S."/>
            <person name="Brockmoeller T."/>
            <person name="Gaquerel E."/>
            <person name="Navarro A."/>
            <person name="Kuhl H."/>
            <person name="Gase K."/>
            <person name="Ling Z."/>
            <person name="Zhou W."/>
            <person name="Kreitzer C."/>
            <person name="Stanke M."/>
            <person name="Tang H."/>
            <person name="Lyons E."/>
            <person name="Pandey P."/>
            <person name="Pandey S.P."/>
            <person name="Timmermann B."/>
            <person name="Baldwin I.T."/>
        </authorList>
    </citation>
    <scope>NUCLEOTIDE SEQUENCE [LARGE SCALE GENOMIC DNA]</scope>
    <source>
        <strain evidence="7">UT</strain>
    </source>
</reference>
<sequence length="223" mass="25068">MQDSAASGGNSKKEELSNCSKNPGMAENNEVEITQGEVKETTDIKQGEDDGNLNKSIKCGGNLEKVSSNGEGQELREKILEKGTEVVIDIDENQGMEKVCRICHLNEESKEIIELGCDCKSELGICHRHCAEAWFNQRGNRLCEICGKRAKNVQTRLEESRIMVVEWNQRTVESTSSYITSSSSTPIQQNGCRWRCQQSCCNFLLACFVMAFTLPWFFRVQIP</sequence>
<dbReference type="Proteomes" id="UP000187609">
    <property type="component" value="Unassembled WGS sequence"/>
</dbReference>
<keyword evidence="5" id="KW-0472">Membrane</keyword>
<dbReference type="InterPro" id="IPR011016">
    <property type="entry name" value="Znf_RING-CH"/>
</dbReference>
<evidence type="ECO:0000259" key="6">
    <source>
        <dbReference type="PROSITE" id="PS51292"/>
    </source>
</evidence>
<feature type="compositionally biased region" description="Basic and acidic residues" evidence="4">
    <location>
        <begin position="37"/>
        <end position="48"/>
    </location>
</feature>
<feature type="domain" description="RING-CH-type" evidence="6">
    <location>
        <begin position="92"/>
        <end position="153"/>
    </location>
</feature>
<dbReference type="GO" id="GO:0008270">
    <property type="term" value="F:zinc ion binding"/>
    <property type="evidence" value="ECO:0007669"/>
    <property type="project" value="UniProtKB-KW"/>
</dbReference>
<keyword evidence="1" id="KW-0479">Metal-binding</keyword>
<gene>
    <name evidence="7" type="ORF">A4A49_25455</name>
</gene>
<dbReference type="AlphaFoldDB" id="A0A314KQR2"/>
<evidence type="ECO:0000256" key="2">
    <source>
        <dbReference type="ARBA" id="ARBA00022771"/>
    </source>
</evidence>
<evidence type="ECO:0000313" key="8">
    <source>
        <dbReference type="Proteomes" id="UP000187609"/>
    </source>
</evidence>
<keyword evidence="5" id="KW-1133">Transmembrane helix</keyword>
<evidence type="ECO:0000256" key="1">
    <source>
        <dbReference type="ARBA" id="ARBA00022723"/>
    </source>
</evidence>
<dbReference type="EMBL" id="MJEQ01001220">
    <property type="protein sequence ID" value="OIT31660.1"/>
    <property type="molecule type" value="Genomic_DNA"/>
</dbReference>
<keyword evidence="2" id="KW-0863">Zinc-finger</keyword>
<feature type="compositionally biased region" description="Polar residues" evidence="4">
    <location>
        <begin position="1"/>
        <end position="10"/>
    </location>
</feature>
<dbReference type="PANTHER" id="PTHR46214">
    <property type="entry name" value="ZINC FINGER, RING-CH-TYPE"/>
    <property type="match status" value="1"/>
</dbReference>
<dbReference type="KEGG" id="nau:109208384"/>
<dbReference type="Gramene" id="OIT31660">
    <property type="protein sequence ID" value="OIT31660"/>
    <property type="gene ID" value="A4A49_25455"/>
</dbReference>
<evidence type="ECO:0000256" key="4">
    <source>
        <dbReference type="SAM" id="MobiDB-lite"/>
    </source>
</evidence>
<feature type="transmembrane region" description="Helical" evidence="5">
    <location>
        <begin position="203"/>
        <end position="222"/>
    </location>
</feature>
<dbReference type="Gene3D" id="3.30.40.10">
    <property type="entry name" value="Zinc/RING finger domain, C3HC4 (zinc finger)"/>
    <property type="match status" value="1"/>
</dbReference>
<keyword evidence="5" id="KW-0812">Transmembrane</keyword>
<dbReference type="SUPFAM" id="SSF57850">
    <property type="entry name" value="RING/U-box"/>
    <property type="match status" value="1"/>
</dbReference>
<dbReference type="Pfam" id="PF12906">
    <property type="entry name" value="RINGv"/>
    <property type="match status" value="1"/>
</dbReference>
<dbReference type="PROSITE" id="PS51292">
    <property type="entry name" value="ZF_RING_CH"/>
    <property type="match status" value="1"/>
</dbReference>
<accession>A0A314KQR2</accession>
<protein>
    <recommendedName>
        <fullName evidence="6">RING-CH-type domain-containing protein</fullName>
    </recommendedName>
</protein>
<evidence type="ECO:0000256" key="5">
    <source>
        <dbReference type="SAM" id="Phobius"/>
    </source>
</evidence>
<dbReference type="OrthoDB" id="1734943at2759"/>
<comment type="caution">
    <text evidence="7">The sequence shown here is derived from an EMBL/GenBank/DDBJ whole genome shotgun (WGS) entry which is preliminary data.</text>
</comment>
<organism evidence="7 8">
    <name type="scientific">Nicotiana attenuata</name>
    <name type="common">Coyote tobacco</name>
    <dbReference type="NCBI Taxonomy" id="49451"/>
    <lineage>
        <taxon>Eukaryota</taxon>
        <taxon>Viridiplantae</taxon>
        <taxon>Streptophyta</taxon>
        <taxon>Embryophyta</taxon>
        <taxon>Tracheophyta</taxon>
        <taxon>Spermatophyta</taxon>
        <taxon>Magnoliopsida</taxon>
        <taxon>eudicotyledons</taxon>
        <taxon>Gunneridae</taxon>
        <taxon>Pentapetalae</taxon>
        <taxon>asterids</taxon>
        <taxon>lamiids</taxon>
        <taxon>Solanales</taxon>
        <taxon>Solanaceae</taxon>
        <taxon>Nicotianoideae</taxon>
        <taxon>Nicotianeae</taxon>
        <taxon>Nicotiana</taxon>
    </lineage>
</organism>